<accession>A0A4Z2GU85</accession>
<gene>
    <name evidence="1" type="ORF">EYF80_033509</name>
</gene>
<keyword evidence="2" id="KW-1185">Reference proteome</keyword>
<comment type="caution">
    <text evidence="1">The sequence shown here is derived from an EMBL/GenBank/DDBJ whole genome shotgun (WGS) entry which is preliminary data.</text>
</comment>
<organism evidence="1 2">
    <name type="scientific">Liparis tanakae</name>
    <name type="common">Tanaka's snailfish</name>
    <dbReference type="NCBI Taxonomy" id="230148"/>
    <lineage>
        <taxon>Eukaryota</taxon>
        <taxon>Metazoa</taxon>
        <taxon>Chordata</taxon>
        <taxon>Craniata</taxon>
        <taxon>Vertebrata</taxon>
        <taxon>Euteleostomi</taxon>
        <taxon>Actinopterygii</taxon>
        <taxon>Neopterygii</taxon>
        <taxon>Teleostei</taxon>
        <taxon>Neoteleostei</taxon>
        <taxon>Acanthomorphata</taxon>
        <taxon>Eupercaria</taxon>
        <taxon>Perciformes</taxon>
        <taxon>Cottioidei</taxon>
        <taxon>Cottales</taxon>
        <taxon>Liparidae</taxon>
        <taxon>Liparis</taxon>
    </lineage>
</organism>
<evidence type="ECO:0000313" key="1">
    <source>
        <dbReference type="EMBL" id="TNN56303.1"/>
    </source>
</evidence>
<proteinExistence type="predicted"/>
<protein>
    <submittedName>
        <fullName evidence="1">Uncharacterized protein</fullName>
    </submittedName>
</protein>
<dbReference type="EMBL" id="SRLO01000432">
    <property type="protein sequence ID" value="TNN56303.1"/>
    <property type="molecule type" value="Genomic_DNA"/>
</dbReference>
<dbReference type="AlphaFoldDB" id="A0A4Z2GU85"/>
<dbReference type="Proteomes" id="UP000314294">
    <property type="component" value="Unassembled WGS sequence"/>
</dbReference>
<evidence type="ECO:0000313" key="2">
    <source>
        <dbReference type="Proteomes" id="UP000314294"/>
    </source>
</evidence>
<sequence>MMVPAGTNRLRFWKIGASLRGRIHHHADAGGRLGDGSQSVRQVVRDGVADHARVGGEAVDELAGPIPVKKCHFLSEDGGEDGGSEITNNLLA</sequence>
<name>A0A4Z2GU85_9TELE</name>
<reference evidence="1 2" key="1">
    <citation type="submission" date="2019-03" db="EMBL/GenBank/DDBJ databases">
        <title>First draft genome of Liparis tanakae, snailfish: a comprehensive survey of snailfish specific genes.</title>
        <authorList>
            <person name="Kim W."/>
            <person name="Song I."/>
            <person name="Jeong J.-H."/>
            <person name="Kim D."/>
            <person name="Kim S."/>
            <person name="Ryu S."/>
            <person name="Song J.Y."/>
            <person name="Lee S.K."/>
        </authorList>
    </citation>
    <scope>NUCLEOTIDE SEQUENCE [LARGE SCALE GENOMIC DNA]</scope>
    <source>
        <tissue evidence="1">Muscle</tissue>
    </source>
</reference>